<dbReference type="CDD" id="cd01941">
    <property type="entry name" value="YeiC_kinase_like"/>
    <property type="match status" value="1"/>
</dbReference>
<feature type="compositionally biased region" description="Basic residues" evidence="3">
    <location>
        <begin position="1"/>
        <end position="12"/>
    </location>
</feature>
<dbReference type="GO" id="GO:0016301">
    <property type="term" value="F:kinase activity"/>
    <property type="evidence" value="ECO:0007669"/>
    <property type="project" value="UniProtKB-KW"/>
</dbReference>
<evidence type="ECO:0000256" key="2">
    <source>
        <dbReference type="ARBA" id="ARBA00022777"/>
    </source>
</evidence>
<keyword evidence="2 5" id="KW-0418">Kinase</keyword>
<dbReference type="SUPFAM" id="SSF53613">
    <property type="entry name" value="Ribokinase-like"/>
    <property type="match status" value="1"/>
</dbReference>
<feature type="domain" description="Carbohydrate kinase PfkB" evidence="4">
    <location>
        <begin position="26"/>
        <end position="315"/>
    </location>
</feature>
<dbReference type="PANTHER" id="PTHR10584:SF166">
    <property type="entry name" value="RIBOKINASE"/>
    <property type="match status" value="1"/>
</dbReference>
<dbReference type="InterPro" id="IPR029056">
    <property type="entry name" value="Ribokinase-like"/>
</dbReference>
<dbReference type="EMBL" id="CP039691">
    <property type="protein sequence ID" value="QCI97614.1"/>
    <property type="molecule type" value="Genomic_DNA"/>
</dbReference>
<dbReference type="Proteomes" id="UP000298545">
    <property type="component" value="Chromosome circular"/>
</dbReference>
<dbReference type="Pfam" id="PF00294">
    <property type="entry name" value="PfkB"/>
    <property type="match status" value="1"/>
</dbReference>
<evidence type="ECO:0000256" key="1">
    <source>
        <dbReference type="ARBA" id="ARBA00022679"/>
    </source>
</evidence>
<keyword evidence="1" id="KW-0808">Transferase</keyword>
<dbReference type="InterPro" id="IPR011611">
    <property type="entry name" value="PfkB_dom"/>
</dbReference>
<dbReference type="InterPro" id="IPR002173">
    <property type="entry name" value="Carboh/pur_kinase_PfkB_CS"/>
</dbReference>
<dbReference type="Gene3D" id="3.40.1190.20">
    <property type="match status" value="1"/>
</dbReference>
<evidence type="ECO:0000313" key="6">
    <source>
        <dbReference type="Proteomes" id="UP000298545"/>
    </source>
</evidence>
<evidence type="ECO:0000313" key="5">
    <source>
        <dbReference type="EMBL" id="QCI97614.1"/>
    </source>
</evidence>
<sequence>MKKIKAVNHRIGQKNPPRKQGWTSVKKILVLGGAHIDRRGMIETETAHGASNPGSWMEEAGGGGFNAARNLSRLGFQVRLIAPRGGDANGETVALAAKEAGVEDTPFTFLDRSTPSYTAILERDGDLVIAIADMDLYKLFTPRRLRVRAVREAIMASDIILCDANLPEDTLSAIGLAASVCEKQSAAIAISPAKVIRLKPALADIDVLFMNEAEARALTGEDVADVREWPQKLRNAGLRGGVITSGARQVVAFDARNVAILKPPFIEQVKDVTGAGDAMASGYLAAIANGKSIGEALRHGAAAGAITVQSPFATAPDMSAESLAEMLALVPNAEIV</sequence>
<dbReference type="GO" id="GO:0005829">
    <property type="term" value="C:cytosol"/>
    <property type="evidence" value="ECO:0007669"/>
    <property type="project" value="TreeGrafter"/>
</dbReference>
<dbReference type="PANTHER" id="PTHR10584">
    <property type="entry name" value="SUGAR KINASE"/>
    <property type="match status" value="1"/>
</dbReference>
<name>A0A4D7DPX1_9HYPH</name>
<gene>
    <name evidence="5" type="ORF">CFBP5473_06605</name>
</gene>
<evidence type="ECO:0000256" key="3">
    <source>
        <dbReference type="SAM" id="MobiDB-lite"/>
    </source>
</evidence>
<proteinExistence type="predicted"/>
<evidence type="ECO:0000259" key="4">
    <source>
        <dbReference type="Pfam" id="PF00294"/>
    </source>
</evidence>
<reference evidence="5 6" key="1">
    <citation type="submission" date="2019-04" db="EMBL/GenBank/DDBJ databases">
        <title>Complete genome sequence of Agrobacterium larrymoorei CFBP5473.</title>
        <authorList>
            <person name="Haryono M."/>
            <person name="Chou L."/>
            <person name="Lin Y.-C."/>
            <person name="Lai E.-M."/>
            <person name="Kuo C.-H."/>
        </authorList>
    </citation>
    <scope>NUCLEOTIDE SEQUENCE [LARGE SCALE GENOMIC DNA]</scope>
    <source>
        <strain evidence="5 6">CFBP5473</strain>
    </source>
</reference>
<accession>A0A4D7DPX1</accession>
<protein>
    <submittedName>
        <fullName evidence="5">Carbohydrate kinase</fullName>
    </submittedName>
</protein>
<feature type="region of interest" description="Disordered" evidence="3">
    <location>
        <begin position="1"/>
        <end position="20"/>
    </location>
</feature>
<dbReference type="STRING" id="1367849.GCA_000518585_03262"/>
<dbReference type="OrthoDB" id="9806249at2"/>
<dbReference type="PROSITE" id="PS00584">
    <property type="entry name" value="PFKB_KINASES_2"/>
    <property type="match status" value="1"/>
</dbReference>
<dbReference type="KEGG" id="alf:CFBP5473_06605"/>
<dbReference type="AlphaFoldDB" id="A0A4D7DPX1"/>
<organism evidence="5 6">
    <name type="scientific">Agrobacterium larrymoorei</name>
    <dbReference type="NCBI Taxonomy" id="160699"/>
    <lineage>
        <taxon>Bacteria</taxon>
        <taxon>Pseudomonadati</taxon>
        <taxon>Pseudomonadota</taxon>
        <taxon>Alphaproteobacteria</taxon>
        <taxon>Hyphomicrobiales</taxon>
        <taxon>Rhizobiaceae</taxon>
        <taxon>Rhizobium/Agrobacterium group</taxon>
        <taxon>Agrobacterium</taxon>
    </lineage>
</organism>